<organism evidence="1 2">
    <name type="scientific">Microvirga splendida</name>
    <dbReference type="NCBI Taxonomy" id="2795727"/>
    <lineage>
        <taxon>Bacteria</taxon>
        <taxon>Pseudomonadati</taxon>
        <taxon>Pseudomonadota</taxon>
        <taxon>Alphaproteobacteria</taxon>
        <taxon>Hyphomicrobiales</taxon>
        <taxon>Methylobacteriaceae</taxon>
        <taxon>Microvirga</taxon>
    </lineage>
</organism>
<proteinExistence type="predicted"/>
<comment type="caution">
    <text evidence="1">The sequence shown here is derived from an EMBL/GenBank/DDBJ whole genome shotgun (WGS) entry which is preliminary data.</text>
</comment>
<dbReference type="Proteomes" id="UP000620670">
    <property type="component" value="Unassembled WGS sequence"/>
</dbReference>
<evidence type="ECO:0000313" key="1">
    <source>
        <dbReference type="EMBL" id="MBJ6127956.1"/>
    </source>
</evidence>
<sequence length="156" mass="17978">MSSKDNEHHLKEILYREAFERRGRNAQDAAAEADSRASMVLDPVAKWLSVRGRIEHRLDTLRKRLSPIHVDVKIAQVRPHAYTPHEYPSIGHLRLALFENDMPTTKSLEFDVSENGVAHLYAYLATGTRRADMDLDELDEERIEAVLLDFVDWATR</sequence>
<dbReference type="RefSeq" id="WP_199051172.1">
    <property type="nucleotide sequence ID" value="NZ_JAELXT010000035.1"/>
</dbReference>
<gene>
    <name evidence="1" type="ORF">JAO75_21385</name>
</gene>
<keyword evidence="2" id="KW-1185">Reference proteome</keyword>
<name>A0ABS0Y6N0_9HYPH</name>
<accession>A0ABS0Y6N0</accession>
<reference evidence="2" key="1">
    <citation type="submission" date="2020-12" db="EMBL/GenBank/DDBJ databases">
        <title>Hymenobacter sp.</title>
        <authorList>
            <person name="Kim M.K."/>
        </authorList>
    </citation>
    <scope>NUCLEOTIDE SEQUENCE [LARGE SCALE GENOMIC DNA]</scope>
    <source>
        <strain evidence="2">BT325</strain>
    </source>
</reference>
<dbReference type="EMBL" id="JAELXT010000035">
    <property type="protein sequence ID" value="MBJ6127956.1"/>
    <property type="molecule type" value="Genomic_DNA"/>
</dbReference>
<protein>
    <submittedName>
        <fullName evidence="1">Uncharacterized protein</fullName>
    </submittedName>
</protein>
<evidence type="ECO:0000313" key="2">
    <source>
        <dbReference type="Proteomes" id="UP000620670"/>
    </source>
</evidence>